<evidence type="ECO:0000259" key="2">
    <source>
        <dbReference type="Pfam" id="PF18912"/>
    </source>
</evidence>
<evidence type="ECO:0000313" key="3">
    <source>
        <dbReference type="EMBL" id="HIX20449.1"/>
    </source>
</evidence>
<protein>
    <submittedName>
        <fullName evidence="3">ComF family protein</fullName>
    </submittedName>
</protein>
<proteinExistence type="inferred from homology"/>
<dbReference type="InterPro" id="IPR029057">
    <property type="entry name" value="PRTase-like"/>
</dbReference>
<dbReference type="PANTHER" id="PTHR47505">
    <property type="entry name" value="DNA UTILIZATION PROTEIN YHGH"/>
    <property type="match status" value="1"/>
</dbReference>
<comment type="caution">
    <text evidence="3">The sequence shown here is derived from an EMBL/GenBank/DDBJ whole genome shotgun (WGS) entry which is preliminary data.</text>
</comment>
<dbReference type="EMBL" id="DXFQ01000139">
    <property type="protein sequence ID" value="HIX20449.1"/>
    <property type="molecule type" value="Genomic_DNA"/>
</dbReference>
<evidence type="ECO:0000313" key="4">
    <source>
        <dbReference type="Proteomes" id="UP000823964"/>
    </source>
</evidence>
<dbReference type="InterPro" id="IPR044005">
    <property type="entry name" value="DZR_2"/>
</dbReference>
<evidence type="ECO:0000256" key="1">
    <source>
        <dbReference type="ARBA" id="ARBA00008007"/>
    </source>
</evidence>
<reference evidence="3" key="2">
    <citation type="submission" date="2021-04" db="EMBL/GenBank/DDBJ databases">
        <authorList>
            <person name="Gilroy R."/>
        </authorList>
    </citation>
    <scope>NUCLEOTIDE SEQUENCE</scope>
    <source>
        <strain evidence="3">14975</strain>
    </source>
</reference>
<dbReference type="Pfam" id="PF18912">
    <property type="entry name" value="DZR_2"/>
    <property type="match status" value="1"/>
</dbReference>
<reference evidence="3" key="1">
    <citation type="journal article" date="2021" name="PeerJ">
        <title>Extensive microbial diversity within the chicken gut microbiome revealed by metagenomics and culture.</title>
        <authorList>
            <person name="Gilroy R."/>
            <person name="Ravi A."/>
            <person name="Getino M."/>
            <person name="Pursley I."/>
            <person name="Horton D.L."/>
            <person name="Alikhan N.F."/>
            <person name="Baker D."/>
            <person name="Gharbi K."/>
            <person name="Hall N."/>
            <person name="Watson M."/>
            <person name="Adriaenssens E.M."/>
            <person name="Foster-Nyarko E."/>
            <person name="Jarju S."/>
            <person name="Secka A."/>
            <person name="Antonio M."/>
            <person name="Oren A."/>
            <person name="Chaudhuri R.R."/>
            <person name="La Ragione R."/>
            <person name="Hildebrand F."/>
            <person name="Pallen M.J."/>
        </authorList>
    </citation>
    <scope>NUCLEOTIDE SEQUENCE</scope>
    <source>
        <strain evidence="3">14975</strain>
    </source>
</reference>
<organism evidence="3 4">
    <name type="scientific">Candidatus Akkermansia intestinigallinarum</name>
    <dbReference type="NCBI Taxonomy" id="2838431"/>
    <lineage>
        <taxon>Bacteria</taxon>
        <taxon>Pseudomonadati</taxon>
        <taxon>Verrucomicrobiota</taxon>
        <taxon>Verrucomicrobiia</taxon>
        <taxon>Verrucomicrobiales</taxon>
        <taxon>Akkermansiaceae</taxon>
        <taxon>Akkermansia</taxon>
    </lineage>
</organism>
<gene>
    <name evidence="3" type="ORF">H9862_07615</name>
</gene>
<accession>A0A9D2AHG0</accession>
<dbReference type="InterPro" id="IPR000836">
    <property type="entry name" value="PRTase_dom"/>
</dbReference>
<dbReference type="Gene3D" id="3.40.50.2020">
    <property type="match status" value="1"/>
</dbReference>
<dbReference type="CDD" id="cd06223">
    <property type="entry name" value="PRTases_typeI"/>
    <property type="match status" value="1"/>
</dbReference>
<feature type="domain" description="Double zinc ribbon" evidence="2">
    <location>
        <begin position="1"/>
        <end position="58"/>
    </location>
</feature>
<dbReference type="SUPFAM" id="SSF53271">
    <property type="entry name" value="PRTase-like"/>
    <property type="match status" value="1"/>
</dbReference>
<name>A0A9D2AHG0_9BACT</name>
<dbReference type="Proteomes" id="UP000823964">
    <property type="component" value="Unassembled WGS sequence"/>
</dbReference>
<dbReference type="AlphaFoldDB" id="A0A9D2AHG0"/>
<comment type="similarity">
    <text evidence="1">Belongs to the ComF/GntX family.</text>
</comment>
<dbReference type="PANTHER" id="PTHR47505:SF1">
    <property type="entry name" value="DNA UTILIZATION PROTEIN YHGH"/>
    <property type="match status" value="1"/>
</dbReference>
<sequence>MLDWIYPVTCELCGERSKLPICDACLNSLPAVPKPICLYCGAPVVGGQDDAWHCRQCQARPRSFHFARSALVNDATVMKLVHDFKYHGAAYLARAFAELLSRLWEETPELEAHKDWVLVPIPASGEHLRQRGYNQAELLATCLAKLRGLNVLYPIKHVPTGVSSQTRLASNARQRNALRSYQAARKRALPPHLLLIDDVYTTGSTIRACAKVLRRIGGAKVIGALTLLRIVRTSGSLL</sequence>
<dbReference type="InterPro" id="IPR051910">
    <property type="entry name" value="ComF/GntX_DNA_util-trans"/>
</dbReference>